<dbReference type="PANTHER" id="PTHR24058:SF103">
    <property type="entry name" value="SERINE_THREONINE-PROTEIN KINASE PRP4 HOMOLOG"/>
    <property type="match status" value="1"/>
</dbReference>
<keyword evidence="2" id="KW-0808">Transferase</keyword>
<dbReference type="EMBL" id="CAXAMN010024795">
    <property type="protein sequence ID" value="CAK9089988.1"/>
    <property type="molecule type" value="Genomic_DNA"/>
</dbReference>
<proteinExistence type="predicted"/>
<dbReference type="PROSITE" id="PS00108">
    <property type="entry name" value="PROTEIN_KINASE_ST"/>
    <property type="match status" value="1"/>
</dbReference>
<evidence type="ECO:0000256" key="2">
    <source>
        <dbReference type="ARBA" id="ARBA00022679"/>
    </source>
</evidence>
<dbReference type="SMART" id="SM00220">
    <property type="entry name" value="S_TKc"/>
    <property type="match status" value="1"/>
</dbReference>
<organism evidence="7 8">
    <name type="scientific">Durusdinium trenchii</name>
    <dbReference type="NCBI Taxonomy" id="1381693"/>
    <lineage>
        <taxon>Eukaryota</taxon>
        <taxon>Sar</taxon>
        <taxon>Alveolata</taxon>
        <taxon>Dinophyceae</taxon>
        <taxon>Suessiales</taxon>
        <taxon>Symbiodiniaceae</taxon>
        <taxon>Durusdinium</taxon>
    </lineage>
</organism>
<dbReference type="InterPro" id="IPR000719">
    <property type="entry name" value="Prot_kinase_dom"/>
</dbReference>
<sequence>MFLALRALKLVSIVHSDLKPDNLLVSMDKMSVKLSDFGSAMDVKDRLRAEKASESLQPRFYRAPEVILGLPYDTQIDVWSAGCTVFEMVTGRFLFVGRDNNEMLYRIMKQLGAFSRKFCGSGKLSERHFRREDGAFRCGADASGEPLKFIGREDFPRPARPIYEELQEPLQLNGNETGQVAAKALVELILACVTPDTWITDQQCELTFSGFLGCAGRPGRGNRGFLLKVGGCGSVSERRALFEGVCEHIGFATAF</sequence>
<dbReference type="PROSITE" id="PS50011">
    <property type="entry name" value="PROTEIN_KINASE_DOM"/>
    <property type="match status" value="1"/>
</dbReference>
<evidence type="ECO:0000313" key="8">
    <source>
        <dbReference type="Proteomes" id="UP001642484"/>
    </source>
</evidence>
<keyword evidence="1" id="KW-0723">Serine/threonine-protein kinase</keyword>
<dbReference type="InterPro" id="IPR008271">
    <property type="entry name" value="Ser/Thr_kinase_AS"/>
</dbReference>
<reference evidence="7 8" key="1">
    <citation type="submission" date="2024-02" db="EMBL/GenBank/DDBJ databases">
        <authorList>
            <person name="Chen Y."/>
            <person name="Shah S."/>
            <person name="Dougan E. K."/>
            <person name="Thang M."/>
            <person name="Chan C."/>
        </authorList>
    </citation>
    <scope>NUCLEOTIDE SEQUENCE [LARGE SCALE GENOMIC DNA]</scope>
</reference>
<keyword evidence="4" id="KW-0418">Kinase</keyword>
<dbReference type="SUPFAM" id="SSF56112">
    <property type="entry name" value="Protein kinase-like (PK-like)"/>
    <property type="match status" value="1"/>
</dbReference>
<dbReference type="Pfam" id="PF00069">
    <property type="entry name" value="Pkinase"/>
    <property type="match status" value="1"/>
</dbReference>
<protein>
    <recommendedName>
        <fullName evidence="6">Protein kinase domain-containing protein</fullName>
    </recommendedName>
</protein>
<keyword evidence="8" id="KW-1185">Reference proteome</keyword>
<dbReference type="InterPro" id="IPR050494">
    <property type="entry name" value="Ser_Thr_dual-spec_kinase"/>
</dbReference>
<dbReference type="Proteomes" id="UP001642484">
    <property type="component" value="Unassembled WGS sequence"/>
</dbReference>
<keyword evidence="5" id="KW-0067">ATP-binding</keyword>
<dbReference type="InterPro" id="IPR011009">
    <property type="entry name" value="Kinase-like_dom_sf"/>
</dbReference>
<evidence type="ECO:0000256" key="5">
    <source>
        <dbReference type="ARBA" id="ARBA00022840"/>
    </source>
</evidence>
<accession>A0ABP0QNX9</accession>
<keyword evidence="3" id="KW-0547">Nucleotide-binding</keyword>
<feature type="domain" description="Protein kinase" evidence="6">
    <location>
        <begin position="1"/>
        <end position="212"/>
    </location>
</feature>
<dbReference type="Gene3D" id="1.10.510.10">
    <property type="entry name" value="Transferase(Phosphotransferase) domain 1"/>
    <property type="match status" value="1"/>
</dbReference>
<evidence type="ECO:0000313" key="7">
    <source>
        <dbReference type="EMBL" id="CAK9089988.1"/>
    </source>
</evidence>
<evidence type="ECO:0000256" key="1">
    <source>
        <dbReference type="ARBA" id="ARBA00022527"/>
    </source>
</evidence>
<gene>
    <name evidence="7" type="ORF">CCMP2556_LOCUS43264</name>
</gene>
<name>A0ABP0QNX9_9DINO</name>
<evidence type="ECO:0000256" key="4">
    <source>
        <dbReference type="ARBA" id="ARBA00022777"/>
    </source>
</evidence>
<evidence type="ECO:0000259" key="6">
    <source>
        <dbReference type="PROSITE" id="PS50011"/>
    </source>
</evidence>
<comment type="caution">
    <text evidence="7">The sequence shown here is derived from an EMBL/GenBank/DDBJ whole genome shotgun (WGS) entry which is preliminary data.</text>
</comment>
<dbReference type="PANTHER" id="PTHR24058">
    <property type="entry name" value="DUAL SPECIFICITY PROTEIN KINASE"/>
    <property type="match status" value="1"/>
</dbReference>
<evidence type="ECO:0000256" key="3">
    <source>
        <dbReference type="ARBA" id="ARBA00022741"/>
    </source>
</evidence>